<dbReference type="EMBL" id="CP022098">
    <property type="protein sequence ID" value="ATB37234.1"/>
    <property type="molecule type" value="Genomic_DNA"/>
</dbReference>
<dbReference type="PANTHER" id="PTHR36509:SF2">
    <property type="entry name" value="BLL3101 PROTEIN"/>
    <property type="match status" value="1"/>
</dbReference>
<dbReference type="SUPFAM" id="SSF160935">
    <property type="entry name" value="VPA0735-like"/>
    <property type="match status" value="1"/>
</dbReference>
<proteinExistence type="predicted"/>
<dbReference type="PANTHER" id="PTHR36509">
    <property type="entry name" value="BLL3101 PROTEIN"/>
    <property type="match status" value="1"/>
</dbReference>
<reference evidence="3 4" key="1">
    <citation type="submission" date="2017-06" db="EMBL/GenBank/DDBJ databases">
        <title>Sequencing and comparative analysis of myxobacterial genomes.</title>
        <authorList>
            <person name="Rupp O."/>
            <person name="Goesmann A."/>
            <person name="Sogaard-Andersen L."/>
        </authorList>
    </citation>
    <scope>NUCLEOTIDE SEQUENCE [LARGE SCALE GENOMIC DNA]</scope>
    <source>
        <strain evidence="3 4">DSM 52655</strain>
    </source>
</reference>
<feature type="domain" description="DUF1214" evidence="1">
    <location>
        <begin position="239"/>
        <end position="316"/>
    </location>
</feature>
<dbReference type="Pfam" id="PF06742">
    <property type="entry name" value="DUF1214"/>
    <property type="match status" value="1"/>
</dbReference>
<dbReference type="InterPro" id="IPR010621">
    <property type="entry name" value="DUF1214"/>
</dbReference>
<accession>A0A250IZT5</accession>
<dbReference type="AlphaFoldDB" id="A0A250IZT5"/>
<protein>
    <submittedName>
        <fullName evidence="3">Carboxylesterase</fullName>
    </submittedName>
</protein>
<gene>
    <name evidence="3" type="ORF">CYFUS_002655</name>
</gene>
<evidence type="ECO:0000259" key="2">
    <source>
        <dbReference type="Pfam" id="PF06863"/>
    </source>
</evidence>
<dbReference type="InterPro" id="IPR010679">
    <property type="entry name" value="DUF1254"/>
</dbReference>
<evidence type="ECO:0000259" key="1">
    <source>
        <dbReference type="Pfam" id="PF06742"/>
    </source>
</evidence>
<feature type="domain" description="DUF1254" evidence="2">
    <location>
        <begin position="47"/>
        <end position="103"/>
    </location>
</feature>
<dbReference type="Gene3D" id="2.60.120.600">
    <property type="entry name" value="Domain of unknown function DUF1214, C-terminal domain"/>
    <property type="match status" value="1"/>
</dbReference>
<dbReference type="Pfam" id="PF06863">
    <property type="entry name" value="DUF1254"/>
    <property type="match status" value="1"/>
</dbReference>
<evidence type="ECO:0000313" key="4">
    <source>
        <dbReference type="Proteomes" id="UP000217257"/>
    </source>
</evidence>
<sequence>MARTGHGASPGECGWLLSMQIHVNVDNFARAETDRMFFDLQSDAGGVNTFMHNREPTPVVSDVQTVIRLNRDTLYSFAVVDISAGATPTLPDAGDRYISAMIVNEDHYVNEIFHDTGAYELTIDRFETEYVVVAVRILVDPNDPGDVEQVVQLQDQLRIEAGSARPFPRPDHVEASLNETRDALLVLARGLSELDKTFGKKADVDQVRHLIGTAAGWGGLPSEEAYYVGVDPRLPVGFYELTVGDVPVDAFWSISVYNAEGYFEPNDAGVYSVNSVTGIRNSDGSITVRFGGDRALPNTIPTPEGWNYLVRLYRPRPEILDGSWTFPTLDEKSGR</sequence>
<dbReference type="Proteomes" id="UP000217257">
    <property type="component" value="Chromosome"/>
</dbReference>
<dbReference type="KEGG" id="cfus:CYFUS_002655"/>
<dbReference type="InterPro" id="IPR037049">
    <property type="entry name" value="DUF1214_C_sf"/>
</dbReference>
<organism evidence="3 4">
    <name type="scientific">Cystobacter fuscus</name>
    <dbReference type="NCBI Taxonomy" id="43"/>
    <lineage>
        <taxon>Bacteria</taxon>
        <taxon>Pseudomonadati</taxon>
        <taxon>Myxococcota</taxon>
        <taxon>Myxococcia</taxon>
        <taxon>Myxococcales</taxon>
        <taxon>Cystobacterineae</taxon>
        <taxon>Archangiaceae</taxon>
        <taxon>Cystobacter</taxon>
    </lineage>
</organism>
<evidence type="ECO:0000313" key="3">
    <source>
        <dbReference type="EMBL" id="ATB37234.1"/>
    </source>
</evidence>
<name>A0A250IZT5_9BACT</name>